<reference evidence="1 2" key="1">
    <citation type="submission" date="2015-06" db="EMBL/GenBank/DDBJ databases">
        <title>Improved classification and identification of acetic acid bacteria using matrix-assisted laser desorption/ionization time-of-flight mass spectrometry; Gluconobacter nephelii and Gluconobacter uchimurae are later heterotypic synonyms of Gluconobacter japonicus and Gluconobacter oxydans, respectively.</title>
        <authorList>
            <person name="Li L."/>
            <person name="Cleenwerck I."/>
            <person name="De Vuyst L."/>
            <person name="Vandamme P."/>
        </authorList>
    </citation>
    <scope>NUCLEOTIDE SEQUENCE [LARGE SCALE GENOMIC DNA]</scope>
    <source>
        <strain evidence="1 2">LMG 1699</strain>
    </source>
</reference>
<evidence type="ECO:0000313" key="2">
    <source>
        <dbReference type="Proteomes" id="UP000075377"/>
    </source>
</evidence>
<name>A0A149UM36_9PROT</name>
<dbReference type="Proteomes" id="UP000075377">
    <property type="component" value="Unassembled WGS sequence"/>
</dbReference>
<dbReference type="PATRIC" id="fig|178901.14.peg.533"/>
<evidence type="ECO:0000313" key="1">
    <source>
        <dbReference type="EMBL" id="KXV69031.1"/>
    </source>
</evidence>
<dbReference type="AlphaFoldDB" id="A0A149UM36"/>
<proteinExistence type="predicted"/>
<accession>A0A149UM36</accession>
<dbReference type="EMBL" id="LHZX01000296">
    <property type="protein sequence ID" value="KXV69031.1"/>
    <property type="molecule type" value="Genomic_DNA"/>
</dbReference>
<gene>
    <name evidence="1" type="ORF">AD951_08295</name>
</gene>
<protein>
    <submittedName>
        <fullName evidence="1">Uncharacterized protein</fullName>
    </submittedName>
</protein>
<sequence length="120" mass="13168">MSESKAAPYFNDAERGVARKLIRAIRKRGYTIRHSDGEDLTDCAKMTEGEIMALLSHTEQDSLSVHDAQGSRIGGFALIGQGPQADGEELIADYSWRGAEEGSPNEVVMTTIWNEVVNLK</sequence>
<organism evidence="1 2">
    <name type="scientific">Acetobacter malorum</name>
    <dbReference type="NCBI Taxonomy" id="178901"/>
    <lineage>
        <taxon>Bacteria</taxon>
        <taxon>Pseudomonadati</taxon>
        <taxon>Pseudomonadota</taxon>
        <taxon>Alphaproteobacteria</taxon>
        <taxon>Acetobacterales</taxon>
        <taxon>Acetobacteraceae</taxon>
        <taxon>Acetobacter</taxon>
    </lineage>
</organism>
<comment type="caution">
    <text evidence="1">The sequence shown here is derived from an EMBL/GenBank/DDBJ whole genome shotgun (WGS) entry which is preliminary data.</text>
</comment>
<dbReference type="RefSeq" id="WP_061501081.1">
    <property type="nucleotide sequence ID" value="NZ_LHZX01000296.1"/>
</dbReference>